<feature type="transmembrane region" description="Helical" evidence="1">
    <location>
        <begin position="85"/>
        <end position="102"/>
    </location>
</feature>
<dbReference type="EC" id="1.14.19.-" evidence="3"/>
<dbReference type="EMBL" id="JBHMDO010000017">
    <property type="protein sequence ID" value="MFB9326177.1"/>
    <property type="molecule type" value="Genomic_DNA"/>
</dbReference>
<reference evidence="3 4" key="1">
    <citation type="submission" date="2024-09" db="EMBL/GenBank/DDBJ databases">
        <authorList>
            <person name="Sun Q."/>
            <person name="Mori K."/>
        </authorList>
    </citation>
    <scope>NUCLEOTIDE SEQUENCE [LARGE SCALE GENOMIC DNA]</scope>
    <source>
        <strain evidence="3 4">TISTR 2452</strain>
    </source>
</reference>
<organism evidence="3 4">
    <name type="scientific">Paenibacillus aurantiacus</name>
    <dbReference type="NCBI Taxonomy" id="1936118"/>
    <lineage>
        <taxon>Bacteria</taxon>
        <taxon>Bacillati</taxon>
        <taxon>Bacillota</taxon>
        <taxon>Bacilli</taxon>
        <taxon>Bacillales</taxon>
        <taxon>Paenibacillaceae</taxon>
        <taxon>Paenibacillus</taxon>
    </lineage>
</organism>
<feature type="transmembrane region" description="Helical" evidence="1">
    <location>
        <begin position="209"/>
        <end position="227"/>
    </location>
</feature>
<feature type="transmembrane region" description="Helical" evidence="1">
    <location>
        <begin position="26"/>
        <end position="46"/>
    </location>
</feature>
<keyword evidence="4" id="KW-1185">Reference proteome</keyword>
<dbReference type="InterPro" id="IPR012171">
    <property type="entry name" value="Fatty_acid_desaturase"/>
</dbReference>
<keyword evidence="1" id="KW-0812">Transmembrane</keyword>
<dbReference type="CDD" id="cd03507">
    <property type="entry name" value="Delta12-FADS-like"/>
    <property type="match status" value="1"/>
</dbReference>
<keyword evidence="1" id="KW-0472">Membrane</keyword>
<dbReference type="InterPro" id="IPR005804">
    <property type="entry name" value="FA_desaturase_dom"/>
</dbReference>
<gene>
    <name evidence="3" type="ORF">ACFFSY_09660</name>
</gene>
<dbReference type="GO" id="GO:0016491">
    <property type="term" value="F:oxidoreductase activity"/>
    <property type="evidence" value="ECO:0007669"/>
    <property type="project" value="UniProtKB-KW"/>
</dbReference>
<feature type="transmembrane region" description="Helical" evidence="1">
    <location>
        <begin position="52"/>
        <end position="73"/>
    </location>
</feature>
<dbReference type="Pfam" id="PF00487">
    <property type="entry name" value="FA_desaturase"/>
    <property type="match status" value="1"/>
</dbReference>
<name>A0ABV5KLR3_9BACL</name>
<evidence type="ECO:0000256" key="1">
    <source>
        <dbReference type="SAM" id="Phobius"/>
    </source>
</evidence>
<dbReference type="PANTHER" id="PTHR19353">
    <property type="entry name" value="FATTY ACID DESATURASE 2"/>
    <property type="match status" value="1"/>
</dbReference>
<evidence type="ECO:0000313" key="4">
    <source>
        <dbReference type="Proteomes" id="UP001589747"/>
    </source>
</evidence>
<keyword evidence="1" id="KW-1133">Transmembrane helix</keyword>
<feature type="domain" description="Fatty acid desaturase" evidence="2">
    <location>
        <begin position="51"/>
        <end position="293"/>
    </location>
</feature>
<sequence>MKLPLEYSRLKMDIAARGKSDWRRSVWQLANSFIPFVLLWAAAYWSLSVSVWITWALGVVAAGFLVRIFIIFHDCCHLSFFSGKRINAIIGTITGILTFFPYDQWKNEHAVHHATSGNLSRRGTGDIWTLTTDEYAALSFWKRLAYRLYRNPVVMFGLGPIYIFLVAYRLNRRGAKRKERFNTHLTNGSIALLIATLCLLLGWKEVLLVYAPILYVSGMAGIWLFYVQHQFEDTYFERAAEWDYVSAAMQGSSYYKLPKILQWLTGNIGFHHIHHLVPQATNYRLQHIHESHEALRDVPAIGIRLSLQSLRYRLWDERAKRFVGFREVAKIGK</sequence>
<proteinExistence type="predicted"/>
<comment type="caution">
    <text evidence="3">The sequence shown here is derived from an EMBL/GenBank/DDBJ whole genome shotgun (WGS) entry which is preliminary data.</text>
</comment>
<dbReference type="Proteomes" id="UP001589747">
    <property type="component" value="Unassembled WGS sequence"/>
</dbReference>
<keyword evidence="3" id="KW-0560">Oxidoreductase</keyword>
<evidence type="ECO:0000259" key="2">
    <source>
        <dbReference type="Pfam" id="PF00487"/>
    </source>
</evidence>
<dbReference type="RefSeq" id="WP_377493215.1">
    <property type="nucleotide sequence ID" value="NZ_JBHMDO010000017.1"/>
</dbReference>
<feature type="transmembrane region" description="Helical" evidence="1">
    <location>
        <begin position="183"/>
        <end position="203"/>
    </location>
</feature>
<feature type="transmembrane region" description="Helical" evidence="1">
    <location>
        <begin position="153"/>
        <end position="171"/>
    </location>
</feature>
<dbReference type="PANTHER" id="PTHR19353:SF73">
    <property type="entry name" value="FATTY ACID DESATURASE"/>
    <property type="match status" value="1"/>
</dbReference>
<protein>
    <submittedName>
        <fullName evidence="3">Fatty acid desaturase</fullName>
        <ecNumber evidence="3">1.14.19.-</ecNumber>
    </submittedName>
</protein>
<accession>A0ABV5KLR3</accession>
<evidence type="ECO:0000313" key="3">
    <source>
        <dbReference type="EMBL" id="MFB9326177.1"/>
    </source>
</evidence>